<dbReference type="VEuPathDB" id="FungiDB:PTTG_28117"/>
<reference evidence="2" key="1">
    <citation type="submission" date="2009-11" db="EMBL/GenBank/DDBJ databases">
        <authorList>
            <consortium name="The Broad Institute Genome Sequencing Platform"/>
            <person name="Ward D."/>
            <person name="Feldgarden M."/>
            <person name="Earl A."/>
            <person name="Young S.K."/>
            <person name="Zeng Q."/>
            <person name="Koehrsen M."/>
            <person name="Alvarado L."/>
            <person name="Berlin A."/>
            <person name="Bochicchio J."/>
            <person name="Borenstein D."/>
            <person name="Chapman S.B."/>
            <person name="Chen Z."/>
            <person name="Engels R."/>
            <person name="Freedman E."/>
            <person name="Gellesch M."/>
            <person name="Goldberg J."/>
            <person name="Griggs A."/>
            <person name="Gujja S."/>
            <person name="Heilman E."/>
            <person name="Heiman D."/>
            <person name="Hepburn T."/>
            <person name="Howarth C."/>
            <person name="Jen D."/>
            <person name="Larson L."/>
            <person name="Lewis B."/>
            <person name="Mehta T."/>
            <person name="Park D."/>
            <person name="Pearson M."/>
            <person name="Roberts A."/>
            <person name="Saif S."/>
            <person name="Shea T."/>
            <person name="Shenoy N."/>
            <person name="Sisk P."/>
            <person name="Stolte C."/>
            <person name="Sykes S."/>
            <person name="Thomson T."/>
            <person name="Walk T."/>
            <person name="White J."/>
            <person name="Yandava C."/>
            <person name="Izard J."/>
            <person name="Baranova O.V."/>
            <person name="Blanton J.M."/>
            <person name="Tanner A.C."/>
            <person name="Dewhirst F.E."/>
            <person name="Haas B."/>
            <person name="Nusbaum C."/>
            <person name="Birren B."/>
        </authorList>
    </citation>
    <scope>NUCLEOTIDE SEQUENCE [LARGE SCALE GENOMIC DNA]</scope>
    <source>
        <strain evidence="2">1-1 BBBD Race 1</strain>
    </source>
</reference>
<sequence length="214" mass="24141">MKDRRIRPKTAFSLLGSNDRNDQDQRLAVPCHARTSVFSKPAVTSSSRRAPSAADELLKLPTSSLPYQRAPLLFHQRSGRRTTSWPPQQPHCLLPSFDDDFPPLRMTLRPRQPLYRPNDDLPSLPNDLLPLDELSAPRTASLTSQATSRHPDDFIAPPTTFKRFRRLPPTPTDSLCALSTIIWPSFCQEVSSLIDDPSEPPTTSLRLRQCLHTL</sequence>
<organism evidence="2">
    <name type="scientific">Puccinia triticina (isolate 1-1 / race 1 (BBBD))</name>
    <name type="common">Brown leaf rust fungus</name>
    <dbReference type="NCBI Taxonomy" id="630390"/>
    <lineage>
        <taxon>Eukaryota</taxon>
        <taxon>Fungi</taxon>
        <taxon>Dikarya</taxon>
        <taxon>Basidiomycota</taxon>
        <taxon>Pucciniomycotina</taxon>
        <taxon>Pucciniomycetes</taxon>
        <taxon>Pucciniales</taxon>
        <taxon>Pucciniaceae</taxon>
        <taxon>Puccinia</taxon>
    </lineage>
</organism>
<reference evidence="2" key="2">
    <citation type="submission" date="2016-05" db="EMBL/GenBank/DDBJ databases">
        <title>Comparative analysis highlights variable genome content of wheat rusts and divergence of the mating loci.</title>
        <authorList>
            <person name="Cuomo C.A."/>
            <person name="Bakkeren G."/>
            <person name="Szabo L."/>
            <person name="Khalil H."/>
            <person name="Joly D."/>
            <person name="Goldberg J."/>
            <person name="Young S."/>
            <person name="Zeng Q."/>
            <person name="Fellers J."/>
        </authorList>
    </citation>
    <scope>NUCLEOTIDE SEQUENCE [LARGE SCALE GENOMIC DNA]</scope>
    <source>
        <strain evidence="2">1-1 BBBD Race 1</strain>
    </source>
</reference>
<evidence type="ECO:0000313" key="4">
    <source>
        <dbReference type="Proteomes" id="UP000005240"/>
    </source>
</evidence>
<reference evidence="3" key="4">
    <citation type="submission" date="2025-05" db="UniProtKB">
        <authorList>
            <consortium name="EnsemblFungi"/>
        </authorList>
    </citation>
    <scope>IDENTIFICATION</scope>
    <source>
        <strain evidence="3">isolate 1-1 / race 1 (BBBD)</strain>
    </source>
</reference>
<keyword evidence="4" id="KW-1185">Reference proteome</keyword>
<evidence type="ECO:0000313" key="2">
    <source>
        <dbReference type="EMBL" id="OAV90992.1"/>
    </source>
</evidence>
<feature type="compositionally biased region" description="Low complexity" evidence="1">
    <location>
        <begin position="120"/>
        <end position="130"/>
    </location>
</feature>
<name>A0A180GF83_PUCT1</name>
<evidence type="ECO:0000256" key="1">
    <source>
        <dbReference type="SAM" id="MobiDB-lite"/>
    </source>
</evidence>
<reference evidence="3 4" key="3">
    <citation type="journal article" date="2017" name="G3 (Bethesda)">
        <title>Comparative analysis highlights variable genome content of wheat rusts and divergence of the mating loci.</title>
        <authorList>
            <person name="Cuomo C.A."/>
            <person name="Bakkeren G."/>
            <person name="Khalil H.B."/>
            <person name="Panwar V."/>
            <person name="Joly D."/>
            <person name="Linning R."/>
            <person name="Sakthikumar S."/>
            <person name="Song X."/>
            <person name="Adiconis X."/>
            <person name="Fan L."/>
            <person name="Goldberg J.M."/>
            <person name="Levin J.Z."/>
            <person name="Young S."/>
            <person name="Zeng Q."/>
            <person name="Anikster Y."/>
            <person name="Bruce M."/>
            <person name="Wang M."/>
            <person name="Yin C."/>
            <person name="McCallum B."/>
            <person name="Szabo L.J."/>
            <person name="Hulbert S."/>
            <person name="Chen X."/>
            <person name="Fellers J.P."/>
        </authorList>
    </citation>
    <scope>NUCLEOTIDE SEQUENCE</scope>
    <source>
        <strain evidence="3">isolate 1-1 / race 1 (BBBD)</strain>
        <strain evidence="4">Isolate 1-1 / race 1 (BBBD)</strain>
    </source>
</reference>
<gene>
    <name evidence="2" type="ORF">PTTG_28117</name>
</gene>
<dbReference type="EnsemblFungi" id="PTTG_28117-t43_1">
    <property type="protein sequence ID" value="PTTG_28117-t43_1-p1"/>
    <property type="gene ID" value="PTTG_28117"/>
</dbReference>
<feature type="region of interest" description="Disordered" evidence="1">
    <location>
        <begin position="110"/>
        <end position="130"/>
    </location>
</feature>
<protein>
    <submittedName>
        <fullName evidence="2 3">Uncharacterized protein</fullName>
    </submittedName>
</protein>
<proteinExistence type="predicted"/>
<dbReference type="Proteomes" id="UP000005240">
    <property type="component" value="Unassembled WGS sequence"/>
</dbReference>
<feature type="region of interest" description="Disordered" evidence="1">
    <location>
        <begin position="1"/>
        <end position="23"/>
    </location>
</feature>
<accession>A0A180GF83</accession>
<evidence type="ECO:0000313" key="3">
    <source>
        <dbReference type="EnsemblFungi" id="PTTG_28117-t43_1-p1"/>
    </source>
</evidence>
<dbReference type="AlphaFoldDB" id="A0A180GF83"/>
<dbReference type="EMBL" id="ADAS02000089">
    <property type="protein sequence ID" value="OAV90992.1"/>
    <property type="molecule type" value="Genomic_DNA"/>
</dbReference>